<comment type="caution">
    <text evidence="1">The sequence shown here is derived from an EMBL/GenBank/DDBJ whole genome shotgun (WGS) entry which is preliminary data.</text>
</comment>
<gene>
    <name evidence="1" type="ORF">DFH08DRAFT_871524</name>
</gene>
<sequence length="79" mass="8845">MSEFCSCLTITPSLALHLHTAASATRPDASNMLLSLRYVRYASSRRFESLKAYFWLGCSGILRPINTLGPPCAWSFTWT</sequence>
<evidence type="ECO:0000313" key="2">
    <source>
        <dbReference type="Proteomes" id="UP001218218"/>
    </source>
</evidence>
<protein>
    <submittedName>
        <fullName evidence="1">Uncharacterized protein</fullName>
    </submittedName>
</protein>
<organism evidence="1 2">
    <name type="scientific">Mycena albidolilacea</name>
    <dbReference type="NCBI Taxonomy" id="1033008"/>
    <lineage>
        <taxon>Eukaryota</taxon>
        <taxon>Fungi</taxon>
        <taxon>Dikarya</taxon>
        <taxon>Basidiomycota</taxon>
        <taxon>Agaricomycotina</taxon>
        <taxon>Agaricomycetes</taxon>
        <taxon>Agaricomycetidae</taxon>
        <taxon>Agaricales</taxon>
        <taxon>Marasmiineae</taxon>
        <taxon>Mycenaceae</taxon>
        <taxon>Mycena</taxon>
    </lineage>
</organism>
<accession>A0AAD6ZY71</accession>
<name>A0AAD6ZY71_9AGAR</name>
<keyword evidence="2" id="KW-1185">Reference proteome</keyword>
<evidence type="ECO:0000313" key="1">
    <source>
        <dbReference type="EMBL" id="KAJ7343955.1"/>
    </source>
</evidence>
<dbReference type="EMBL" id="JARIHO010000022">
    <property type="protein sequence ID" value="KAJ7343955.1"/>
    <property type="molecule type" value="Genomic_DNA"/>
</dbReference>
<dbReference type="AlphaFoldDB" id="A0AAD6ZY71"/>
<dbReference type="Proteomes" id="UP001218218">
    <property type="component" value="Unassembled WGS sequence"/>
</dbReference>
<proteinExistence type="predicted"/>
<reference evidence="1" key="1">
    <citation type="submission" date="2023-03" db="EMBL/GenBank/DDBJ databases">
        <title>Massive genome expansion in bonnet fungi (Mycena s.s.) driven by repeated elements and novel gene families across ecological guilds.</title>
        <authorList>
            <consortium name="Lawrence Berkeley National Laboratory"/>
            <person name="Harder C.B."/>
            <person name="Miyauchi S."/>
            <person name="Viragh M."/>
            <person name="Kuo A."/>
            <person name="Thoen E."/>
            <person name="Andreopoulos B."/>
            <person name="Lu D."/>
            <person name="Skrede I."/>
            <person name="Drula E."/>
            <person name="Henrissat B."/>
            <person name="Morin E."/>
            <person name="Kohler A."/>
            <person name="Barry K."/>
            <person name="LaButti K."/>
            <person name="Morin E."/>
            <person name="Salamov A."/>
            <person name="Lipzen A."/>
            <person name="Mereny Z."/>
            <person name="Hegedus B."/>
            <person name="Baldrian P."/>
            <person name="Stursova M."/>
            <person name="Weitz H."/>
            <person name="Taylor A."/>
            <person name="Grigoriev I.V."/>
            <person name="Nagy L.G."/>
            <person name="Martin F."/>
            <person name="Kauserud H."/>
        </authorList>
    </citation>
    <scope>NUCLEOTIDE SEQUENCE</scope>
    <source>
        <strain evidence="1">CBHHK002</strain>
    </source>
</reference>